<dbReference type="Proteomes" id="UP001139682">
    <property type="component" value="Unassembled WGS sequence"/>
</dbReference>
<dbReference type="Gene3D" id="1.20.1270.210">
    <property type="match status" value="1"/>
</dbReference>
<name>A0A9X1W1H0_9GAMM</name>
<dbReference type="InterPro" id="IPR006427">
    <property type="entry name" value="Portal_HK97"/>
</dbReference>
<dbReference type="RefSeq" id="WP_243604872.1">
    <property type="nucleotide sequence ID" value="NZ_JALGRD010000002.1"/>
</dbReference>
<gene>
    <name evidence="1" type="ORF">MST27_04820</name>
</gene>
<protein>
    <submittedName>
        <fullName evidence="1">Phage portal protein</fullName>
    </submittedName>
</protein>
<sequence length="409" mass="45199">MATLNDPGFWQRFWSRLSGRARLEDGERALPFDSHTTPSGSTVGPDSSLKLSAVWACVRLRSQTISSLPLHLRAEDKSLAKQHPLYRLLHSSPNADMTASEFWESQLASLDLWGNSFVLIEWAGRRVVSLTPLNPEKVAVVRSSSGELTYEYTKGGKVTIYRENEILHLKGFTLDGIMGLSPIQFAAETMGGLMDANRAAAREFQNGLKVGGFLKTGATTLQKDQRDRLRDSLSQFGRPENAGKWMVLEAGMEPASAQGIRMNPADAQLLESRYFGIEEICRAFGVPPQLIGHTDKASSWASSLENTNLGFLTYSLRPTLVRIEQAITKKLLLPEERDQYRPKFAVEGLLRADSAARSSFYSQMLQNGVMSRNDVRALEDLPPVEGGDALTVQLNLTTIDKIGAPEETP</sequence>
<keyword evidence="2" id="KW-1185">Reference proteome</keyword>
<dbReference type="NCBIfam" id="TIGR01537">
    <property type="entry name" value="portal_HK97"/>
    <property type="match status" value="1"/>
</dbReference>
<comment type="caution">
    <text evidence="1">The sequence shown here is derived from an EMBL/GenBank/DDBJ whole genome shotgun (WGS) entry which is preliminary data.</text>
</comment>
<evidence type="ECO:0000313" key="2">
    <source>
        <dbReference type="Proteomes" id="UP001139682"/>
    </source>
</evidence>
<evidence type="ECO:0000313" key="1">
    <source>
        <dbReference type="EMBL" id="MCJ0972688.1"/>
    </source>
</evidence>
<dbReference type="Gene3D" id="3.30.1120.70">
    <property type="match status" value="1"/>
</dbReference>
<dbReference type="Pfam" id="PF04860">
    <property type="entry name" value="Phage_portal"/>
    <property type="match status" value="1"/>
</dbReference>
<accession>A0A9X1W1H0</accession>
<dbReference type="InterPro" id="IPR006944">
    <property type="entry name" value="Phage/GTA_portal"/>
</dbReference>
<dbReference type="AlphaFoldDB" id="A0A9X1W1H0"/>
<proteinExistence type="predicted"/>
<dbReference type="EMBL" id="JALGRD010000002">
    <property type="protein sequence ID" value="MCJ0972688.1"/>
    <property type="molecule type" value="Genomic_DNA"/>
</dbReference>
<reference evidence="1" key="1">
    <citation type="submission" date="2022-03" db="EMBL/GenBank/DDBJ databases">
        <title>Pseudomonas marianensis sp. nov., a marine bacterium isolated from deep-sea sediments of the Mariana Trench.</title>
        <authorList>
            <person name="Wei Y."/>
        </authorList>
    </citation>
    <scope>NUCLEOTIDE SEQUENCE</scope>
    <source>
        <strain evidence="1">PS1</strain>
    </source>
</reference>
<dbReference type="Gene3D" id="3.40.140.120">
    <property type="match status" value="1"/>
</dbReference>
<organism evidence="1 2">
    <name type="scientific">Stutzerimonas marianensis</name>
    <dbReference type="NCBI Taxonomy" id="2929513"/>
    <lineage>
        <taxon>Bacteria</taxon>
        <taxon>Pseudomonadati</taxon>
        <taxon>Pseudomonadota</taxon>
        <taxon>Gammaproteobacteria</taxon>
        <taxon>Pseudomonadales</taxon>
        <taxon>Pseudomonadaceae</taxon>
        <taxon>Stutzerimonas</taxon>
    </lineage>
</organism>